<keyword evidence="2" id="KW-0067">ATP-binding</keyword>
<dbReference type="PANTHER" id="PTHR13504:SF38">
    <property type="entry name" value="FIDO DOMAIN-CONTAINING PROTEIN"/>
    <property type="match status" value="1"/>
</dbReference>
<dbReference type="Gene3D" id="1.10.3290.10">
    <property type="entry name" value="Fido-like domain"/>
    <property type="match status" value="1"/>
</dbReference>
<dbReference type="InterPro" id="IPR040198">
    <property type="entry name" value="Fido_containing"/>
</dbReference>
<evidence type="ECO:0000313" key="5">
    <source>
        <dbReference type="Proteomes" id="UP001620626"/>
    </source>
</evidence>
<reference evidence="4 5" key="1">
    <citation type="submission" date="2024-10" db="EMBL/GenBank/DDBJ databases">
        <authorList>
            <person name="Kim D."/>
        </authorList>
    </citation>
    <scope>NUCLEOTIDE SEQUENCE [LARGE SCALE GENOMIC DNA]</scope>
    <source>
        <strain evidence="4">BH-2024</strain>
    </source>
</reference>
<dbReference type="AlphaFoldDB" id="A0ABD2JMK7"/>
<dbReference type="SUPFAM" id="SSF140931">
    <property type="entry name" value="Fic-like"/>
    <property type="match status" value="1"/>
</dbReference>
<feature type="active site" evidence="1">
    <location>
        <position position="157"/>
    </location>
</feature>
<accession>A0ABD2JMK7</accession>
<protein>
    <recommendedName>
        <fullName evidence="3">Fido domain-containing protein</fullName>
    </recommendedName>
</protein>
<dbReference type="PANTHER" id="PTHR13504">
    <property type="entry name" value="FIDO DOMAIN-CONTAINING PROTEIN DDB_G0283145"/>
    <property type="match status" value="1"/>
</dbReference>
<proteinExistence type="predicted"/>
<dbReference type="InterPro" id="IPR003812">
    <property type="entry name" value="Fido"/>
</dbReference>
<keyword evidence="5" id="KW-1185">Reference proteome</keyword>
<evidence type="ECO:0000259" key="3">
    <source>
        <dbReference type="PROSITE" id="PS51459"/>
    </source>
</evidence>
<dbReference type="InterPro" id="IPR036597">
    <property type="entry name" value="Fido-like_dom_sf"/>
</dbReference>
<sequence length="225" mass="25964">MLLLWCDRVRQLFSPNSQQKMLCEGSRSAVHVDVVPSGRRCHGQMYRQILRLYADIIQLFSSFFFATASFHGHQLRTYFDRQRWCVQEAVRLDFKQTKKQIVVSECAPRFPILPHQISSRRIELLDGHGYLNVQTCTFSDFTALPWVLTTAGPLIIHPHRDANGRVSRLFANLLLMRRGLNTISYLPAVPAQESQYYDALVAASTHNNPMPFINFVSAMIQNHNW</sequence>
<organism evidence="4 5">
    <name type="scientific">Heterodera trifolii</name>
    <dbReference type="NCBI Taxonomy" id="157864"/>
    <lineage>
        <taxon>Eukaryota</taxon>
        <taxon>Metazoa</taxon>
        <taxon>Ecdysozoa</taxon>
        <taxon>Nematoda</taxon>
        <taxon>Chromadorea</taxon>
        <taxon>Rhabditida</taxon>
        <taxon>Tylenchina</taxon>
        <taxon>Tylenchomorpha</taxon>
        <taxon>Tylenchoidea</taxon>
        <taxon>Heteroderidae</taxon>
        <taxon>Heteroderinae</taxon>
        <taxon>Heterodera</taxon>
    </lineage>
</organism>
<comment type="caution">
    <text evidence="4">The sequence shown here is derived from an EMBL/GenBank/DDBJ whole genome shotgun (WGS) entry which is preliminary data.</text>
</comment>
<name>A0ABD2JMK7_9BILA</name>
<keyword evidence="2" id="KW-0547">Nucleotide-binding</keyword>
<gene>
    <name evidence="4" type="ORF">niasHT_027471</name>
</gene>
<feature type="binding site" evidence="2">
    <location>
        <begin position="161"/>
        <end position="168"/>
    </location>
    <ligand>
        <name>ATP</name>
        <dbReference type="ChEBI" id="CHEBI:30616"/>
    </ligand>
</feature>
<feature type="binding site" evidence="2">
    <location>
        <begin position="196"/>
        <end position="197"/>
    </location>
    <ligand>
        <name>ATP</name>
        <dbReference type="ChEBI" id="CHEBI:30616"/>
    </ligand>
</feature>
<feature type="domain" description="Fido" evidence="3">
    <location>
        <begin position="62"/>
        <end position="218"/>
    </location>
</feature>
<evidence type="ECO:0000256" key="1">
    <source>
        <dbReference type="PIRSR" id="PIRSR640198-1"/>
    </source>
</evidence>
<evidence type="ECO:0000256" key="2">
    <source>
        <dbReference type="PIRSR" id="PIRSR640198-2"/>
    </source>
</evidence>
<dbReference type="Proteomes" id="UP001620626">
    <property type="component" value="Unassembled WGS sequence"/>
</dbReference>
<dbReference type="EMBL" id="JBICBT010000940">
    <property type="protein sequence ID" value="KAL3091851.1"/>
    <property type="molecule type" value="Genomic_DNA"/>
</dbReference>
<evidence type="ECO:0000313" key="4">
    <source>
        <dbReference type="EMBL" id="KAL3091851.1"/>
    </source>
</evidence>
<dbReference type="PROSITE" id="PS51459">
    <property type="entry name" value="FIDO"/>
    <property type="match status" value="1"/>
</dbReference>